<dbReference type="CDD" id="cd06225">
    <property type="entry name" value="HAMP"/>
    <property type="match status" value="1"/>
</dbReference>
<dbReference type="Pfam" id="PF12729">
    <property type="entry name" value="4HB_MCP_1"/>
    <property type="match status" value="1"/>
</dbReference>
<dbReference type="SMART" id="SM00304">
    <property type="entry name" value="HAMP"/>
    <property type="match status" value="2"/>
</dbReference>
<organism evidence="4">
    <name type="scientific">Clostridium butyricum</name>
    <dbReference type="NCBI Taxonomy" id="1492"/>
    <lineage>
        <taxon>Bacteria</taxon>
        <taxon>Bacillati</taxon>
        <taxon>Bacillota</taxon>
        <taxon>Clostridia</taxon>
        <taxon>Eubacteriales</taxon>
        <taxon>Clostridiaceae</taxon>
        <taxon>Clostridium</taxon>
    </lineage>
</organism>
<accession>A0A6N3H7X2</accession>
<dbReference type="InterPro" id="IPR004089">
    <property type="entry name" value="MCPsignal_dom"/>
</dbReference>
<dbReference type="AlphaFoldDB" id="A0A6N3H7X2"/>
<proteinExistence type="inferred from homology"/>
<sequence>MGIIKNMKVKVKLIAAFLIMVIIIAGIGGVGTVSLKKIEKNADGMYSLNLNSVKYALSLKANLEEINGDILTMINSDDKAEIKKAENNINLLVEEDDTYITEFDKIISDIKYDQWEEFKNNLESYRNVRKGVVYAVNSNNLQEAKNQYIEMESITEKVFDSINNVVETNLNYANAANESNHSTYIKSRMIMLVLNIFGILLAIMLGIIIARDIIKPLEKIKKFAENLALYDFSVPIFITRKDEFGQTGVALNRAQKNVNELVKIIIQETHDMSASSQELSATVEEVSATAININEAINNIAQEMEGASTTSEEISAAVEEMDSGINALSNKAIEGSNNSYKFKEKATKVKYNSKKAIEETGILYKQKQDKMLKAIEDSKVVDNIKIMADTIASISEKTNLLALNAAIEAARAGEQGKGFAVVAEEVKKLAEQSSQAVNSIQNTISKVQQAFKSSIENGKDLLEFINENVNMQLEDYGETGNNYYNDSDFVSKMSEEIAAMSEEITASVGQVSEAMQNMAETAQKSTEQTELIKESINQTTKAMEQIASTAEDQAKLTQDLNKIILKFKV</sequence>
<dbReference type="GO" id="GO:0016020">
    <property type="term" value="C:membrane"/>
    <property type="evidence" value="ECO:0007669"/>
    <property type="project" value="InterPro"/>
</dbReference>
<dbReference type="SUPFAM" id="SSF58104">
    <property type="entry name" value="Methyl-accepting chemotaxis protein (MCP) signaling domain"/>
    <property type="match status" value="1"/>
</dbReference>
<evidence type="ECO:0000256" key="2">
    <source>
        <dbReference type="ARBA" id="ARBA00029447"/>
    </source>
</evidence>
<evidence type="ECO:0000256" key="3">
    <source>
        <dbReference type="SAM" id="Phobius"/>
    </source>
</evidence>
<evidence type="ECO:0000256" key="1">
    <source>
        <dbReference type="ARBA" id="ARBA00023224"/>
    </source>
</evidence>
<dbReference type="PANTHER" id="PTHR32089:SF112">
    <property type="entry name" value="LYSOZYME-LIKE PROTEIN-RELATED"/>
    <property type="match status" value="1"/>
</dbReference>
<dbReference type="GO" id="GO:0007165">
    <property type="term" value="P:signal transduction"/>
    <property type="evidence" value="ECO:0007669"/>
    <property type="project" value="UniProtKB-KW"/>
</dbReference>
<dbReference type="RefSeq" id="WP_156737195.1">
    <property type="nucleotide sequence ID" value="NZ_CACRTU010000048.1"/>
</dbReference>
<keyword evidence="3" id="KW-1133">Transmembrane helix</keyword>
<feature type="transmembrane region" description="Helical" evidence="3">
    <location>
        <begin position="189"/>
        <end position="210"/>
    </location>
</feature>
<dbReference type="Gene3D" id="1.10.287.950">
    <property type="entry name" value="Methyl-accepting chemotaxis protein"/>
    <property type="match status" value="1"/>
</dbReference>
<dbReference type="PROSITE" id="PS50111">
    <property type="entry name" value="CHEMOTAXIS_TRANSDUC_2"/>
    <property type="match status" value="1"/>
</dbReference>
<dbReference type="Pfam" id="PF00015">
    <property type="entry name" value="MCPsignal"/>
    <property type="match status" value="1"/>
</dbReference>
<name>A0A6N3H7X2_CLOBU</name>
<reference evidence="4" key="1">
    <citation type="submission" date="2019-11" db="EMBL/GenBank/DDBJ databases">
        <authorList>
            <person name="Feng L."/>
        </authorList>
    </citation>
    <scope>NUCLEOTIDE SEQUENCE</scope>
    <source>
        <strain evidence="4">CButyricumLFYP62</strain>
    </source>
</reference>
<dbReference type="PANTHER" id="PTHR32089">
    <property type="entry name" value="METHYL-ACCEPTING CHEMOTAXIS PROTEIN MCPB"/>
    <property type="match status" value="1"/>
</dbReference>
<feature type="transmembrane region" description="Helical" evidence="3">
    <location>
        <begin position="13"/>
        <end position="35"/>
    </location>
</feature>
<dbReference type="PROSITE" id="PS50885">
    <property type="entry name" value="HAMP"/>
    <property type="match status" value="1"/>
</dbReference>
<dbReference type="SMART" id="SM00283">
    <property type="entry name" value="MA"/>
    <property type="match status" value="1"/>
</dbReference>
<keyword evidence="1" id="KW-0807">Transducer</keyword>
<gene>
    <name evidence="4" type="primary">yoaH_2</name>
    <name evidence="4" type="ORF">CBLFYP62_03576</name>
</gene>
<keyword evidence="3" id="KW-0812">Transmembrane</keyword>
<comment type="similarity">
    <text evidence="2">Belongs to the methyl-accepting chemotaxis (MCP) protein family.</text>
</comment>
<protein>
    <submittedName>
        <fullName evidence="4">Methyl-accepting chemotaxis protein YoaH</fullName>
    </submittedName>
</protein>
<dbReference type="EMBL" id="CACRTU010000048">
    <property type="protein sequence ID" value="VYU72473.1"/>
    <property type="molecule type" value="Genomic_DNA"/>
</dbReference>
<dbReference type="Pfam" id="PF00672">
    <property type="entry name" value="HAMP"/>
    <property type="match status" value="1"/>
</dbReference>
<evidence type="ECO:0000313" key="4">
    <source>
        <dbReference type="EMBL" id="VYU72473.1"/>
    </source>
</evidence>
<dbReference type="InterPro" id="IPR024478">
    <property type="entry name" value="HlyB_4HB_MCP"/>
</dbReference>
<keyword evidence="3" id="KW-0472">Membrane</keyword>
<dbReference type="InterPro" id="IPR003660">
    <property type="entry name" value="HAMP_dom"/>
</dbReference>